<dbReference type="HOGENOM" id="CLU_2527316_0_0_1"/>
<evidence type="ECO:0000313" key="3">
    <source>
        <dbReference type="Proteomes" id="UP000015530"/>
    </source>
</evidence>
<proteinExistence type="predicted"/>
<organism evidence="2 3">
    <name type="scientific">Colletotrichum gloeosporioides (strain Cg-14)</name>
    <name type="common">Anthracnose fungus</name>
    <name type="synonym">Glomerella cingulata</name>
    <dbReference type="NCBI Taxonomy" id="1237896"/>
    <lineage>
        <taxon>Eukaryota</taxon>
        <taxon>Fungi</taxon>
        <taxon>Dikarya</taxon>
        <taxon>Ascomycota</taxon>
        <taxon>Pezizomycotina</taxon>
        <taxon>Sordariomycetes</taxon>
        <taxon>Hypocreomycetidae</taxon>
        <taxon>Glomerellales</taxon>
        <taxon>Glomerellaceae</taxon>
        <taxon>Colletotrichum</taxon>
        <taxon>Colletotrichum gloeosporioides species complex</taxon>
    </lineage>
</organism>
<name>T0KES3_COLGC</name>
<sequence length="84" mass="8819">MGFLGNDSAILDLEAIVHYLGRVALVAAESSSCGVDPSSSYAFGMRACRHFVRPPLAPPDEEDGGQDQAYAGYTSDDCPSYGTA</sequence>
<comment type="caution">
    <text evidence="2">The sequence shown here is derived from an EMBL/GenBank/DDBJ whole genome shotgun (WGS) entry which is preliminary data.</text>
</comment>
<evidence type="ECO:0000256" key="1">
    <source>
        <dbReference type="SAM" id="MobiDB-lite"/>
    </source>
</evidence>
<dbReference type="EMBL" id="AMYD01002000">
    <property type="protein sequence ID" value="EQB50619.1"/>
    <property type="molecule type" value="Genomic_DNA"/>
</dbReference>
<dbReference type="AlphaFoldDB" id="T0KES3"/>
<reference evidence="3" key="1">
    <citation type="journal article" date="2013" name="Mol. Plant Microbe Interact.">
        <title>Global aspects of pacC regulation of pathogenicity genes in Colletotrichum gloeosporioides as revealed by transcriptome analysis.</title>
        <authorList>
            <person name="Alkan N."/>
            <person name="Meng X."/>
            <person name="Friedlander G."/>
            <person name="Reuveni E."/>
            <person name="Sukno S."/>
            <person name="Sherman A."/>
            <person name="Thon M."/>
            <person name="Fluhr R."/>
            <person name="Prusky D."/>
        </authorList>
    </citation>
    <scope>NUCLEOTIDE SEQUENCE [LARGE SCALE GENOMIC DNA]</scope>
    <source>
        <strain evidence="3">Cg-14</strain>
    </source>
</reference>
<evidence type="ECO:0000313" key="2">
    <source>
        <dbReference type="EMBL" id="EQB50619.1"/>
    </source>
</evidence>
<accession>T0KES3</accession>
<dbReference type="Proteomes" id="UP000015530">
    <property type="component" value="Unassembled WGS sequence"/>
</dbReference>
<protein>
    <submittedName>
        <fullName evidence="2">Uncharacterized protein</fullName>
    </submittedName>
</protein>
<feature type="region of interest" description="Disordered" evidence="1">
    <location>
        <begin position="54"/>
        <end position="84"/>
    </location>
</feature>
<gene>
    <name evidence="2" type="ORF">CGLO_09924</name>
</gene>